<dbReference type="PANTHER" id="PTHR36452">
    <property type="entry name" value="CHROMOSOME 12, WHOLE GENOME SHOTGUN SEQUENCE"/>
    <property type="match status" value="1"/>
</dbReference>
<dbReference type="NCBIfam" id="TIGR02453">
    <property type="entry name" value="TIGR02453 family protein"/>
    <property type="match status" value="1"/>
</dbReference>
<dbReference type="InterPro" id="IPR012808">
    <property type="entry name" value="CHP02453"/>
</dbReference>
<dbReference type="EMBL" id="CP002345">
    <property type="protein sequence ID" value="ADQ79627.1"/>
    <property type="molecule type" value="Genomic_DNA"/>
</dbReference>
<organism evidence="1 2">
    <name type="scientific">Paludibacter propionicigenes (strain DSM 17365 / JCM 13257 / WB4)</name>
    <dbReference type="NCBI Taxonomy" id="694427"/>
    <lineage>
        <taxon>Bacteria</taxon>
        <taxon>Pseudomonadati</taxon>
        <taxon>Bacteroidota</taxon>
        <taxon>Bacteroidia</taxon>
        <taxon>Bacteroidales</taxon>
        <taxon>Paludibacteraceae</taxon>
        <taxon>Paludibacter</taxon>
    </lineage>
</organism>
<dbReference type="PANTHER" id="PTHR36452:SF1">
    <property type="entry name" value="DUF2461 DOMAIN-CONTAINING PROTEIN"/>
    <property type="match status" value="1"/>
</dbReference>
<keyword evidence="2" id="KW-1185">Reference proteome</keyword>
<evidence type="ECO:0000313" key="2">
    <source>
        <dbReference type="Proteomes" id="UP000008718"/>
    </source>
</evidence>
<gene>
    <name evidence="1" type="ordered locus">Palpr_1481</name>
</gene>
<dbReference type="PIRSF" id="PIRSF028451">
    <property type="entry name" value="UCP028451"/>
    <property type="match status" value="1"/>
</dbReference>
<reference key="1">
    <citation type="submission" date="2010-11" db="EMBL/GenBank/DDBJ databases">
        <title>The complete genome of Paludibacter propionicigenes DSM 17365.</title>
        <authorList>
            <consortium name="US DOE Joint Genome Institute (JGI-PGF)"/>
            <person name="Lucas S."/>
            <person name="Copeland A."/>
            <person name="Lapidus A."/>
            <person name="Bruce D."/>
            <person name="Goodwin L."/>
            <person name="Pitluck S."/>
            <person name="Kyrpides N."/>
            <person name="Mavromatis K."/>
            <person name="Ivanova N."/>
            <person name="Munk A.C."/>
            <person name="Brettin T."/>
            <person name="Detter J.C."/>
            <person name="Han C."/>
            <person name="Tapia R."/>
            <person name="Land M."/>
            <person name="Hauser L."/>
            <person name="Markowitz V."/>
            <person name="Cheng J.-F."/>
            <person name="Hugenholtz P."/>
            <person name="Woyke T."/>
            <person name="Wu D."/>
            <person name="Gronow S."/>
            <person name="Wellnitz S."/>
            <person name="Brambilla E."/>
            <person name="Klenk H.-P."/>
            <person name="Eisen J.A."/>
        </authorList>
    </citation>
    <scope>NUCLEOTIDE SEQUENCE</scope>
    <source>
        <strain>WB4</strain>
    </source>
</reference>
<sequence>MNIENILRFLTELSQNNNREWFAENKKWYDQTRADFEQLSKNLIVEISRFDEEIKHVEVKDCVFRIYRDTRFSHDKTPYKTHFGVYIATAGGRKSQRGGYYLHLDPAGCFVAVGVWCPQPDVLKALRQSVYDNIEELNEIRHSKEFSKYFNSFFEEDKLKTVPRGFPKDFPDAELLKLKHYLVEYKLDESMLSAADFIPRLGEILKCAYPLNQFLNYTVDEVNP</sequence>
<dbReference type="HOGENOM" id="CLU_036742_2_0_10"/>
<dbReference type="AlphaFoldDB" id="E4T4I3"/>
<dbReference type="OrthoDB" id="9794241at2"/>
<reference evidence="1 2" key="2">
    <citation type="journal article" date="2011" name="Stand. Genomic Sci.">
        <title>Complete genome sequence of Paludibacter propionicigenes type strain (WB4).</title>
        <authorList>
            <person name="Gronow S."/>
            <person name="Munk C."/>
            <person name="Lapidus A."/>
            <person name="Nolan M."/>
            <person name="Lucas S."/>
            <person name="Hammon N."/>
            <person name="Deshpande S."/>
            <person name="Cheng J.F."/>
            <person name="Tapia R."/>
            <person name="Han C."/>
            <person name="Goodwin L."/>
            <person name="Pitluck S."/>
            <person name="Liolios K."/>
            <person name="Ivanova N."/>
            <person name="Mavromatis K."/>
            <person name="Mikhailova N."/>
            <person name="Pati A."/>
            <person name="Chen A."/>
            <person name="Palaniappan K."/>
            <person name="Land M."/>
            <person name="Hauser L."/>
            <person name="Chang Y.J."/>
            <person name="Jeffries C.D."/>
            <person name="Brambilla E."/>
            <person name="Rohde M."/>
            <person name="Goker M."/>
            <person name="Detter J.C."/>
            <person name="Woyke T."/>
            <person name="Bristow J."/>
            <person name="Eisen J.A."/>
            <person name="Markowitz V."/>
            <person name="Hugenholtz P."/>
            <person name="Kyrpides N.C."/>
            <person name="Klenk H.P."/>
        </authorList>
    </citation>
    <scope>NUCLEOTIDE SEQUENCE [LARGE SCALE GENOMIC DNA]</scope>
    <source>
        <strain evidence="2">DSM 17365 / JCM 13257 / WB4</strain>
    </source>
</reference>
<proteinExistence type="predicted"/>
<dbReference type="eggNOG" id="COG5587">
    <property type="taxonomic scope" value="Bacteria"/>
</dbReference>
<dbReference type="KEGG" id="ppn:Palpr_1481"/>
<accession>E4T4I3</accession>
<name>E4T4I3_PALPW</name>
<dbReference type="RefSeq" id="WP_013444996.1">
    <property type="nucleotide sequence ID" value="NC_014734.1"/>
</dbReference>
<evidence type="ECO:0000313" key="1">
    <source>
        <dbReference type="EMBL" id="ADQ79627.1"/>
    </source>
</evidence>
<protein>
    <recommendedName>
        <fullName evidence="3">TIGR02453 family protein</fullName>
    </recommendedName>
</protein>
<dbReference type="InterPro" id="IPR015996">
    <property type="entry name" value="UCP028451"/>
</dbReference>
<evidence type="ECO:0008006" key="3">
    <source>
        <dbReference type="Google" id="ProtNLM"/>
    </source>
</evidence>
<dbReference type="Proteomes" id="UP000008718">
    <property type="component" value="Chromosome"/>
</dbReference>
<dbReference type="Pfam" id="PF09365">
    <property type="entry name" value="DUF2461"/>
    <property type="match status" value="1"/>
</dbReference>
<dbReference type="STRING" id="694427.Palpr_1481"/>